<dbReference type="EMBL" id="JAMTCS010000007">
    <property type="protein sequence ID" value="MCP2265156.1"/>
    <property type="molecule type" value="Genomic_DNA"/>
</dbReference>
<comment type="caution">
    <text evidence="1">The sequence shown here is derived from an EMBL/GenBank/DDBJ whole genome shotgun (WGS) entry which is preliminary data.</text>
</comment>
<dbReference type="RefSeq" id="WP_253836125.1">
    <property type="nucleotide sequence ID" value="NZ_JAMTCS010000007.1"/>
</dbReference>
<dbReference type="AlphaFoldDB" id="A0A9X2JVK4"/>
<accession>A0A9X2JVK4</accession>
<evidence type="ECO:0000313" key="1">
    <source>
        <dbReference type="EMBL" id="MCP2265156.1"/>
    </source>
</evidence>
<gene>
    <name evidence="1" type="ORF">APR03_002504</name>
</gene>
<organism evidence="1 2">
    <name type="scientific">Promicromonospora thailandica</name>
    <dbReference type="NCBI Taxonomy" id="765201"/>
    <lineage>
        <taxon>Bacteria</taxon>
        <taxon>Bacillati</taxon>
        <taxon>Actinomycetota</taxon>
        <taxon>Actinomycetes</taxon>
        <taxon>Micrococcales</taxon>
        <taxon>Promicromonosporaceae</taxon>
        <taxon>Promicromonospora</taxon>
    </lineage>
</organism>
<keyword evidence="2" id="KW-1185">Reference proteome</keyword>
<sequence length="184" mass="20551">MARLVDPGARLPAWPFRSTEGQVDICEYNEFSDDEFASALKVLAHAHGDERISLVVVDPDPEEYHIRDHGHFPCFTVPTAEIEASYWDAVSFEPNDDPGAAILYADAFAIFGDSGRWSVWGQRDWEVVVVHADGLTRPWTEGADLFVSPEDAVARFVQPALAGSRWSQEDADRFVARMSDPQAR</sequence>
<evidence type="ECO:0000313" key="2">
    <source>
        <dbReference type="Proteomes" id="UP001139493"/>
    </source>
</evidence>
<reference evidence="1" key="1">
    <citation type="submission" date="2022-06" db="EMBL/GenBank/DDBJ databases">
        <title>Genomic Encyclopedia of Archaeal and Bacterial Type Strains, Phase II (KMG-II): from individual species to whole genera.</title>
        <authorList>
            <person name="Goeker M."/>
        </authorList>
    </citation>
    <scope>NUCLEOTIDE SEQUENCE</scope>
    <source>
        <strain evidence="1">DSM 26652</strain>
    </source>
</reference>
<protein>
    <submittedName>
        <fullName evidence="1">Uncharacterized protein</fullName>
    </submittedName>
</protein>
<dbReference type="Proteomes" id="UP001139493">
    <property type="component" value="Unassembled WGS sequence"/>
</dbReference>
<proteinExistence type="predicted"/>
<name>A0A9X2JVK4_9MICO</name>